<keyword evidence="3" id="KW-1185">Reference proteome</keyword>
<dbReference type="Gene3D" id="3.10.180.10">
    <property type="entry name" value="2,3-Dihydroxybiphenyl 1,2-Dioxygenase, domain 1"/>
    <property type="match status" value="1"/>
</dbReference>
<dbReference type="PROSITE" id="PS51819">
    <property type="entry name" value="VOC"/>
    <property type="match status" value="1"/>
</dbReference>
<comment type="caution">
    <text evidence="2">The sequence shown here is derived from an EMBL/GenBank/DDBJ whole genome shotgun (WGS) entry which is preliminary data.</text>
</comment>
<evidence type="ECO:0000313" key="2">
    <source>
        <dbReference type="EMBL" id="MFC4007283.1"/>
    </source>
</evidence>
<dbReference type="PANTHER" id="PTHR36113">
    <property type="entry name" value="LYASE, PUTATIVE-RELATED-RELATED"/>
    <property type="match status" value="1"/>
</dbReference>
<dbReference type="RefSeq" id="WP_379527402.1">
    <property type="nucleotide sequence ID" value="NZ_JBHSBI010000003.1"/>
</dbReference>
<accession>A0ABV8G3W8</accession>
<dbReference type="Proteomes" id="UP001595851">
    <property type="component" value="Unassembled WGS sequence"/>
</dbReference>
<dbReference type="PANTHER" id="PTHR36113:SF6">
    <property type="entry name" value="FOSFOMYCIN RESISTANCE PROTEIN FOSX"/>
    <property type="match status" value="1"/>
</dbReference>
<name>A0ABV8G3W8_9ACTN</name>
<organism evidence="2 3">
    <name type="scientific">Nonomuraea purpurea</name>
    <dbReference type="NCBI Taxonomy" id="1849276"/>
    <lineage>
        <taxon>Bacteria</taxon>
        <taxon>Bacillati</taxon>
        <taxon>Actinomycetota</taxon>
        <taxon>Actinomycetes</taxon>
        <taxon>Streptosporangiales</taxon>
        <taxon>Streptosporangiaceae</taxon>
        <taxon>Nonomuraea</taxon>
    </lineage>
</organism>
<protein>
    <submittedName>
        <fullName evidence="2">VOC family protein</fullName>
    </submittedName>
</protein>
<dbReference type="InterPro" id="IPR037523">
    <property type="entry name" value="VOC_core"/>
</dbReference>
<evidence type="ECO:0000259" key="1">
    <source>
        <dbReference type="PROSITE" id="PS51819"/>
    </source>
</evidence>
<dbReference type="InterPro" id="IPR029068">
    <property type="entry name" value="Glyas_Bleomycin-R_OHBP_Dase"/>
</dbReference>
<proteinExistence type="predicted"/>
<evidence type="ECO:0000313" key="3">
    <source>
        <dbReference type="Proteomes" id="UP001595851"/>
    </source>
</evidence>
<feature type="domain" description="VOC" evidence="1">
    <location>
        <begin position="6"/>
        <end position="131"/>
    </location>
</feature>
<sequence>MDVTGTLHHIEIWVPDLGRAVAGWEWLLKELGYVLHQDWSDGRSWKLGATYIVMERSPALTDDRHDRCRPGLNHLAFHVADRALVDSLAERAPAHGWRLMFPERHPYAGGERHYAAYLEDADGFEVELVALSLPLEETRE</sequence>
<dbReference type="Pfam" id="PF13669">
    <property type="entry name" value="Glyoxalase_4"/>
    <property type="match status" value="1"/>
</dbReference>
<dbReference type="EMBL" id="JBHSBI010000003">
    <property type="protein sequence ID" value="MFC4007283.1"/>
    <property type="molecule type" value="Genomic_DNA"/>
</dbReference>
<dbReference type="SUPFAM" id="SSF54593">
    <property type="entry name" value="Glyoxalase/Bleomycin resistance protein/Dihydroxybiphenyl dioxygenase"/>
    <property type="match status" value="1"/>
</dbReference>
<reference evidence="3" key="1">
    <citation type="journal article" date="2019" name="Int. J. Syst. Evol. Microbiol.">
        <title>The Global Catalogue of Microorganisms (GCM) 10K type strain sequencing project: providing services to taxonomists for standard genome sequencing and annotation.</title>
        <authorList>
            <consortium name="The Broad Institute Genomics Platform"/>
            <consortium name="The Broad Institute Genome Sequencing Center for Infectious Disease"/>
            <person name="Wu L."/>
            <person name="Ma J."/>
        </authorList>
    </citation>
    <scope>NUCLEOTIDE SEQUENCE [LARGE SCALE GENOMIC DNA]</scope>
    <source>
        <strain evidence="3">TBRC 1276</strain>
    </source>
</reference>
<dbReference type="InterPro" id="IPR051332">
    <property type="entry name" value="Fosfomycin_Res_Enzymes"/>
</dbReference>
<gene>
    <name evidence="2" type="ORF">ACFOY2_08625</name>
</gene>